<accession>A0A803QD01</accession>
<evidence type="ECO:0000313" key="3">
    <source>
        <dbReference type="Proteomes" id="UP000596661"/>
    </source>
</evidence>
<dbReference type="EnsemblPlants" id="evm.model.08.983">
    <property type="protein sequence ID" value="cds.evm.model.08.983"/>
    <property type="gene ID" value="evm.TU.08.983"/>
</dbReference>
<sequence>MPRCSRRLHDVEICLNGNQLIVSRQDPPPPVVGEEGVNGHRPQVGEENVNIDKPQVGGEGPSGRGSQARQGDNRHEEIPVDEQSDRATASIMTEGEGGTQRQRVPSPIRHPPPPMPKDPKTSHHKSGKEKRIYSITSSSCTHIRNEEMNELRMNNLRPEETVVNMKNVLDKLLKGHSEEIDKEMEDLRRRIVSAASEEGSWDEDDFDDEPPFSRNIQSKQLPPNFKEPNILPYEGIADPKYHLDAFNEIMKMKRVTSKARCQCFVVTLRGTTYKWFKRLSKDEHKMAIAVGVRPKSKLWNNMVKRELDDLEDFYERANRYILVEDGHENLGVGKSDQPKKMPAKELRKK</sequence>
<proteinExistence type="predicted"/>
<protein>
    <recommendedName>
        <fullName evidence="4">Retrotransposon gag domain-containing protein</fullName>
    </recommendedName>
</protein>
<evidence type="ECO:0008006" key="4">
    <source>
        <dbReference type="Google" id="ProtNLM"/>
    </source>
</evidence>
<dbReference type="Proteomes" id="UP000596661">
    <property type="component" value="Chromosome 8"/>
</dbReference>
<dbReference type="AlphaFoldDB" id="A0A803QD01"/>
<dbReference type="Gramene" id="evm.model.08.983">
    <property type="protein sequence ID" value="cds.evm.model.08.983"/>
    <property type="gene ID" value="evm.TU.08.983"/>
</dbReference>
<name>A0A803QD01_CANSA</name>
<reference evidence="2" key="1">
    <citation type="submission" date="2018-11" db="EMBL/GenBank/DDBJ databases">
        <authorList>
            <person name="Grassa J C."/>
        </authorList>
    </citation>
    <scope>NUCLEOTIDE SEQUENCE [LARGE SCALE GENOMIC DNA]</scope>
</reference>
<reference evidence="2" key="2">
    <citation type="submission" date="2021-03" db="UniProtKB">
        <authorList>
            <consortium name="EnsemblPlants"/>
        </authorList>
    </citation>
    <scope>IDENTIFICATION</scope>
</reference>
<organism evidence="2 3">
    <name type="scientific">Cannabis sativa</name>
    <name type="common">Hemp</name>
    <name type="synonym">Marijuana</name>
    <dbReference type="NCBI Taxonomy" id="3483"/>
    <lineage>
        <taxon>Eukaryota</taxon>
        <taxon>Viridiplantae</taxon>
        <taxon>Streptophyta</taxon>
        <taxon>Embryophyta</taxon>
        <taxon>Tracheophyta</taxon>
        <taxon>Spermatophyta</taxon>
        <taxon>Magnoliopsida</taxon>
        <taxon>eudicotyledons</taxon>
        <taxon>Gunneridae</taxon>
        <taxon>Pentapetalae</taxon>
        <taxon>rosids</taxon>
        <taxon>fabids</taxon>
        <taxon>Rosales</taxon>
        <taxon>Cannabaceae</taxon>
        <taxon>Cannabis</taxon>
    </lineage>
</organism>
<evidence type="ECO:0000256" key="1">
    <source>
        <dbReference type="SAM" id="MobiDB-lite"/>
    </source>
</evidence>
<evidence type="ECO:0000313" key="2">
    <source>
        <dbReference type="EnsemblPlants" id="cds.evm.model.08.983"/>
    </source>
</evidence>
<feature type="region of interest" description="Disordered" evidence="1">
    <location>
        <begin position="21"/>
        <end position="132"/>
    </location>
</feature>
<keyword evidence="3" id="KW-1185">Reference proteome</keyword>
<dbReference type="EMBL" id="UZAU01000694">
    <property type="status" value="NOT_ANNOTATED_CDS"/>
    <property type="molecule type" value="Genomic_DNA"/>
</dbReference>